<organism evidence="3 4">
    <name type="scientific">Cupriavidus pauculus</name>
    <dbReference type="NCBI Taxonomy" id="82633"/>
    <lineage>
        <taxon>Bacteria</taxon>
        <taxon>Pseudomonadati</taxon>
        <taxon>Pseudomonadota</taxon>
        <taxon>Betaproteobacteria</taxon>
        <taxon>Burkholderiales</taxon>
        <taxon>Burkholderiaceae</taxon>
        <taxon>Cupriavidus</taxon>
    </lineage>
</organism>
<dbReference type="InterPro" id="IPR001387">
    <property type="entry name" value="Cro/C1-type_HTH"/>
</dbReference>
<dbReference type="GO" id="GO:0003677">
    <property type="term" value="F:DNA binding"/>
    <property type="evidence" value="ECO:0007669"/>
    <property type="project" value="InterPro"/>
</dbReference>
<gene>
    <name evidence="3" type="ORF">EHF44_07945</name>
</gene>
<dbReference type="AlphaFoldDB" id="A0A3G8GYR4"/>
<dbReference type="Pfam" id="PF13560">
    <property type="entry name" value="HTH_31"/>
    <property type="match status" value="1"/>
</dbReference>
<dbReference type="SUPFAM" id="SSF47413">
    <property type="entry name" value="lambda repressor-like DNA-binding domains"/>
    <property type="match status" value="1"/>
</dbReference>
<dbReference type="KEGG" id="cpau:EHF44_07945"/>
<evidence type="ECO:0000313" key="4">
    <source>
        <dbReference type="Proteomes" id="UP000270411"/>
    </source>
</evidence>
<dbReference type="EMBL" id="CP033969">
    <property type="protein sequence ID" value="AZG13381.1"/>
    <property type="molecule type" value="Genomic_DNA"/>
</dbReference>
<feature type="compositionally biased region" description="Basic and acidic residues" evidence="1">
    <location>
        <begin position="86"/>
        <end position="102"/>
    </location>
</feature>
<dbReference type="PROSITE" id="PS50943">
    <property type="entry name" value="HTH_CROC1"/>
    <property type="match status" value="1"/>
</dbReference>
<evidence type="ECO:0000256" key="1">
    <source>
        <dbReference type="SAM" id="MobiDB-lite"/>
    </source>
</evidence>
<dbReference type="RefSeq" id="WP_124683240.1">
    <property type="nucleotide sequence ID" value="NZ_CP033969.1"/>
</dbReference>
<sequence>MQYTLQQASDIGGVIRAARKTANLRQDDAAGAVGVSESFMVKAERGAETVQWGKLFQILQGFGVRVTVDIPDTDLDALAEQLARAERRADARRQRARTRDGDPQAPASSTGETE</sequence>
<feature type="region of interest" description="Disordered" evidence="1">
    <location>
        <begin position="86"/>
        <end position="114"/>
    </location>
</feature>
<dbReference type="OrthoDB" id="9156632at2"/>
<dbReference type="SMART" id="SM00530">
    <property type="entry name" value="HTH_XRE"/>
    <property type="match status" value="1"/>
</dbReference>
<accession>A0A3G8GYR4</accession>
<dbReference type="Gene3D" id="1.10.260.40">
    <property type="entry name" value="lambda repressor-like DNA-binding domains"/>
    <property type="match status" value="1"/>
</dbReference>
<evidence type="ECO:0000313" key="3">
    <source>
        <dbReference type="EMBL" id="AZG13381.1"/>
    </source>
</evidence>
<name>A0A3G8GYR4_9BURK</name>
<dbReference type="CDD" id="cd00093">
    <property type="entry name" value="HTH_XRE"/>
    <property type="match status" value="1"/>
</dbReference>
<protein>
    <submittedName>
        <fullName evidence="3">Transcriptional regulator</fullName>
    </submittedName>
</protein>
<proteinExistence type="predicted"/>
<evidence type="ECO:0000259" key="2">
    <source>
        <dbReference type="PROSITE" id="PS50943"/>
    </source>
</evidence>
<dbReference type="InterPro" id="IPR010982">
    <property type="entry name" value="Lambda_DNA-bd_dom_sf"/>
</dbReference>
<feature type="domain" description="HTH cro/C1-type" evidence="2">
    <location>
        <begin position="15"/>
        <end position="70"/>
    </location>
</feature>
<dbReference type="Proteomes" id="UP000270411">
    <property type="component" value="Chromosome 1"/>
</dbReference>
<reference evidence="4" key="1">
    <citation type="submission" date="2018-11" db="EMBL/GenBank/DDBJ databases">
        <title>FDA dAtabase for Regulatory Grade micrObial Sequences (FDA-ARGOS): Supporting development and validation of Infectious Disease Dx tests.</title>
        <authorList>
            <person name="Goldberg B."/>
            <person name="Campos J."/>
            <person name="Tallon L."/>
            <person name="Sadzewicz L."/>
            <person name="Zhao X."/>
            <person name="Vavikolanu K."/>
            <person name="Mehta A."/>
            <person name="Aluvathingal J."/>
            <person name="Nadendla S."/>
            <person name="Geyer C."/>
            <person name="Nandy P."/>
            <person name="Yan Y."/>
            <person name="Sichtig H."/>
        </authorList>
    </citation>
    <scope>NUCLEOTIDE SEQUENCE [LARGE SCALE GENOMIC DNA]</scope>
    <source>
        <strain evidence="4">FDAARGOS_614</strain>
    </source>
</reference>